<organism evidence="2 3">
    <name type="scientific">Prevotella heparinolytica</name>
    <dbReference type="NCBI Taxonomy" id="28113"/>
    <lineage>
        <taxon>Bacteria</taxon>
        <taxon>Pseudomonadati</taxon>
        <taxon>Bacteroidota</taxon>
        <taxon>Bacteroidia</taxon>
        <taxon>Bacteroidales</taxon>
        <taxon>Bacteroidaceae</taxon>
        <taxon>Bacteroides</taxon>
    </lineage>
</organism>
<protein>
    <submittedName>
        <fullName evidence="2">Uncharacterized protein</fullName>
    </submittedName>
</protein>
<proteinExistence type="predicted"/>
<gene>
    <name evidence="2" type="ORF">NCTC7812_02128</name>
</gene>
<feature type="region of interest" description="Disordered" evidence="1">
    <location>
        <begin position="22"/>
        <end position="71"/>
    </location>
</feature>
<sequence>MCRGKKIAGVLDRHLHLRGQTQAFEPTDTSVQADRHKCSSRQTQVFKPTDTSVQADRHKPLSSQIQVPDKS</sequence>
<dbReference type="EMBL" id="CAACYH010000004">
    <property type="protein sequence ID" value="VFB14570.1"/>
    <property type="molecule type" value="Genomic_DNA"/>
</dbReference>
<feature type="compositionally biased region" description="Polar residues" evidence="1">
    <location>
        <begin position="22"/>
        <end position="32"/>
    </location>
</feature>
<reference evidence="2 3" key="1">
    <citation type="submission" date="2019-02" db="EMBL/GenBank/DDBJ databases">
        <authorList>
            <consortium name="Pathogen Informatics"/>
        </authorList>
    </citation>
    <scope>NUCLEOTIDE SEQUENCE [LARGE SCALE GENOMIC DNA]</scope>
    <source>
        <strain evidence="2 3">3012STDY7078512</strain>
    </source>
</reference>
<feature type="compositionally biased region" description="Polar residues" evidence="1">
    <location>
        <begin position="40"/>
        <end position="54"/>
    </location>
</feature>
<feature type="compositionally biased region" description="Polar residues" evidence="1">
    <location>
        <begin position="61"/>
        <end position="71"/>
    </location>
</feature>
<evidence type="ECO:0000313" key="3">
    <source>
        <dbReference type="Proteomes" id="UP000396835"/>
    </source>
</evidence>
<dbReference type="Proteomes" id="UP000396835">
    <property type="component" value="Unassembled WGS sequence"/>
</dbReference>
<name>A0A449I571_9BACE</name>
<accession>A0A449I571</accession>
<evidence type="ECO:0000256" key="1">
    <source>
        <dbReference type="SAM" id="MobiDB-lite"/>
    </source>
</evidence>
<evidence type="ECO:0000313" key="2">
    <source>
        <dbReference type="EMBL" id="VFB14570.1"/>
    </source>
</evidence>
<dbReference type="AlphaFoldDB" id="A0A449I571"/>